<dbReference type="PATRIC" id="fig|1333857.3.peg.2990"/>
<sequence length="131" mass="14237">MDEIPDADDEFDRIVTHQVDDEHSVVELELTTVEAVIDAAVGHVLASARAERRGRLDEADAAENRLYGILPTERDDLDEALNAAIGMLAAERRLHHRYHVKVRMTVAAGCLGLVLPTALVAAVSFLASLGQ</sequence>
<evidence type="ECO:0000313" key="2">
    <source>
        <dbReference type="EMBL" id="EQM74829.1"/>
    </source>
</evidence>
<keyword evidence="1" id="KW-1133">Transmembrane helix</keyword>
<name>T5KH88_MICMQ</name>
<keyword evidence="1" id="KW-0472">Membrane</keyword>
<proteinExistence type="predicted"/>
<comment type="caution">
    <text evidence="2">The sequence shown here is derived from an EMBL/GenBank/DDBJ whole genome shotgun (WGS) entry which is preliminary data.</text>
</comment>
<dbReference type="RefSeq" id="WP_021200920.1">
    <property type="nucleotide sequence ID" value="NZ_ATAO01000206.1"/>
</dbReference>
<evidence type="ECO:0000256" key="1">
    <source>
        <dbReference type="SAM" id="Phobius"/>
    </source>
</evidence>
<dbReference type="EMBL" id="ATAO01000206">
    <property type="protein sequence ID" value="EQM74829.1"/>
    <property type="molecule type" value="Genomic_DNA"/>
</dbReference>
<accession>T5KH88</accession>
<dbReference type="AlphaFoldDB" id="T5KH88"/>
<organism evidence="2 3">
    <name type="scientific">Microbacterium maritypicum MF109</name>
    <dbReference type="NCBI Taxonomy" id="1333857"/>
    <lineage>
        <taxon>Bacteria</taxon>
        <taxon>Bacillati</taxon>
        <taxon>Actinomycetota</taxon>
        <taxon>Actinomycetes</taxon>
        <taxon>Micrococcales</taxon>
        <taxon>Microbacteriaceae</taxon>
        <taxon>Microbacterium</taxon>
    </lineage>
</organism>
<feature type="transmembrane region" description="Helical" evidence="1">
    <location>
        <begin position="102"/>
        <end position="127"/>
    </location>
</feature>
<protein>
    <submittedName>
        <fullName evidence="2">Uncharacterized protein</fullName>
    </submittedName>
</protein>
<evidence type="ECO:0000313" key="3">
    <source>
        <dbReference type="Proteomes" id="UP000016033"/>
    </source>
</evidence>
<keyword evidence="1" id="KW-0812">Transmembrane</keyword>
<dbReference type="Proteomes" id="UP000016033">
    <property type="component" value="Unassembled WGS sequence"/>
</dbReference>
<gene>
    <name evidence="2" type="ORF">L687_05055</name>
</gene>
<reference evidence="2 3" key="1">
    <citation type="journal article" date="2013" name="Genome Announc.">
        <title>Whole-genome sequences of five oyster-associated bacteria show potential for crude oil hydrocarbon degradation.</title>
        <authorList>
            <person name="Chauhan A."/>
            <person name="Green S."/>
            <person name="Pathak A."/>
            <person name="Thomas J."/>
            <person name="Venkatramanan R."/>
        </authorList>
    </citation>
    <scope>NUCLEOTIDE SEQUENCE [LARGE SCALE GENOMIC DNA]</scope>
    <source>
        <strain evidence="2 3">MF109</strain>
    </source>
</reference>